<organism evidence="1 2">
    <name type="scientific">Mycetomoellerius zeteki</name>
    <dbReference type="NCBI Taxonomy" id="64791"/>
    <lineage>
        <taxon>Eukaryota</taxon>
        <taxon>Metazoa</taxon>
        <taxon>Ecdysozoa</taxon>
        <taxon>Arthropoda</taxon>
        <taxon>Hexapoda</taxon>
        <taxon>Insecta</taxon>
        <taxon>Pterygota</taxon>
        <taxon>Neoptera</taxon>
        <taxon>Endopterygota</taxon>
        <taxon>Hymenoptera</taxon>
        <taxon>Apocrita</taxon>
        <taxon>Aculeata</taxon>
        <taxon>Formicoidea</taxon>
        <taxon>Formicidae</taxon>
        <taxon>Myrmicinae</taxon>
        <taxon>Mycetomoellerius</taxon>
    </lineage>
</organism>
<reference evidence="1 2" key="1">
    <citation type="submission" date="2015-09" db="EMBL/GenBank/DDBJ databases">
        <title>Trachymyrmex zeteki WGS genome.</title>
        <authorList>
            <person name="Nygaard S."/>
            <person name="Hu H."/>
            <person name="Boomsma J."/>
            <person name="Zhang G."/>
        </authorList>
    </citation>
    <scope>NUCLEOTIDE SEQUENCE [LARGE SCALE GENOMIC DNA]</scope>
    <source>
        <strain evidence="1">Tzet28-1</strain>
        <tissue evidence="1">Whole body</tissue>
    </source>
</reference>
<dbReference type="AlphaFoldDB" id="A0A151WWB1"/>
<protein>
    <submittedName>
        <fullName evidence="1">Uncharacterized protein</fullName>
    </submittedName>
</protein>
<dbReference type="EMBL" id="KQ982691">
    <property type="protein sequence ID" value="KYQ52229.1"/>
    <property type="molecule type" value="Genomic_DNA"/>
</dbReference>
<name>A0A151WWB1_9HYME</name>
<evidence type="ECO:0000313" key="2">
    <source>
        <dbReference type="Proteomes" id="UP000075809"/>
    </source>
</evidence>
<sequence>MVKQGRELSLFVEQTFADDTAGHWCLAFIDIYEICRYYSSSNPIVLRSNKAFSAILVGNSTSYRHSFRAVRELILTLENQSAMLPPDCAEVFPWFRALTSNWHTPETDETSAVLRGVADRRRETDDSLIHRPPVTSAYLITTGNCE</sequence>
<dbReference type="Proteomes" id="UP000075809">
    <property type="component" value="Unassembled WGS sequence"/>
</dbReference>
<gene>
    <name evidence="1" type="ORF">ALC60_08844</name>
</gene>
<proteinExistence type="predicted"/>
<evidence type="ECO:0000313" key="1">
    <source>
        <dbReference type="EMBL" id="KYQ52229.1"/>
    </source>
</evidence>
<keyword evidence="2" id="KW-1185">Reference proteome</keyword>
<accession>A0A151WWB1</accession>